<dbReference type="SMART" id="SM00587">
    <property type="entry name" value="CHK"/>
    <property type="match status" value="1"/>
</dbReference>
<sequence>MEDNKVHLLSKEVEAFLYEYVDKLKIKNAQVTITPGSLRGDNYLGVIAKVEVKSENSVLYWILKSAMQQETFRSFVRVDKAYEREVYIYKNILEYFDQFQEEKKVAKPFKAHAKFLTSSLVEPYECLIMEDMKHLGYKLQDRMEPLDYNHVLLVMREYGRFHALSFALRDQKPDLFKIISENTKEFFFSDDAFINEDMLNAMSTQSKRVLDALDPVIHKTAYEKFESFQKRMVPEARNAVQSKRSGKYSVVCHGDCWINNFLFRYSDQHNPNYPTDLCILDWQLSRLGSPALDLSYFIFSSTDKHFRDKYYDEIIREYYNTLSSFLIELGSNPEELFPYHVLKEHLQKFSVFGLFMAVQIIYLILSDNEEIPDLHNFSSENDALQKMSYTLRNIDKYNSRIRGVVTDFVKLGYYF</sequence>
<dbReference type="InterPro" id="IPR004119">
    <property type="entry name" value="EcKL"/>
</dbReference>
<organism evidence="2 3">
    <name type="scientific">Aquatica leii</name>
    <dbReference type="NCBI Taxonomy" id="1421715"/>
    <lineage>
        <taxon>Eukaryota</taxon>
        <taxon>Metazoa</taxon>
        <taxon>Ecdysozoa</taxon>
        <taxon>Arthropoda</taxon>
        <taxon>Hexapoda</taxon>
        <taxon>Insecta</taxon>
        <taxon>Pterygota</taxon>
        <taxon>Neoptera</taxon>
        <taxon>Endopterygota</taxon>
        <taxon>Coleoptera</taxon>
        <taxon>Polyphaga</taxon>
        <taxon>Elateriformia</taxon>
        <taxon>Elateroidea</taxon>
        <taxon>Lampyridae</taxon>
        <taxon>Luciolinae</taxon>
        <taxon>Aquatica</taxon>
    </lineage>
</organism>
<dbReference type="AlphaFoldDB" id="A0AAN7QM27"/>
<dbReference type="Pfam" id="PF02958">
    <property type="entry name" value="EcKL"/>
    <property type="match status" value="1"/>
</dbReference>
<evidence type="ECO:0000313" key="2">
    <source>
        <dbReference type="EMBL" id="KAK4884253.1"/>
    </source>
</evidence>
<dbReference type="PANTHER" id="PTHR11012">
    <property type="entry name" value="PROTEIN KINASE-LIKE DOMAIN-CONTAINING"/>
    <property type="match status" value="1"/>
</dbReference>
<dbReference type="Proteomes" id="UP001353858">
    <property type="component" value="Unassembled WGS sequence"/>
</dbReference>
<dbReference type="EMBL" id="JARPUR010000001">
    <property type="protein sequence ID" value="KAK4884253.1"/>
    <property type="molecule type" value="Genomic_DNA"/>
</dbReference>
<feature type="domain" description="CHK kinase-like" evidence="1">
    <location>
        <begin position="127"/>
        <end position="328"/>
    </location>
</feature>
<dbReference type="PANTHER" id="PTHR11012:SF30">
    <property type="entry name" value="PROTEIN KINASE-LIKE DOMAIN-CONTAINING"/>
    <property type="match status" value="1"/>
</dbReference>
<proteinExistence type="predicted"/>
<gene>
    <name evidence="2" type="ORF">RN001_000524</name>
</gene>
<comment type="caution">
    <text evidence="2">The sequence shown here is derived from an EMBL/GenBank/DDBJ whole genome shotgun (WGS) entry which is preliminary data.</text>
</comment>
<name>A0AAN7QM27_9COLE</name>
<reference evidence="3" key="1">
    <citation type="submission" date="2023-01" db="EMBL/GenBank/DDBJ databases">
        <title>Key to firefly adult light organ development and bioluminescence: homeobox transcription factors regulate luciferase expression and transportation to peroxisome.</title>
        <authorList>
            <person name="Fu X."/>
        </authorList>
    </citation>
    <scope>NUCLEOTIDE SEQUENCE [LARGE SCALE GENOMIC DNA]</scope>
</reference>
<dbReference type="Gene3D" id="3.90.1200.10">
    <property type="match status" value="1"/>
</dbReference>
<keyword evidence="3" id="KW-1185">Reference proteome</keyword>
<protein>
    <recommendedName>
        <fullName evidence="1">CHK kinase-like domain-containing protein</fullName>
    </recommendedName>
</protein>
<accession>A0AAN7QM27</accession>
<dbReference type="InterPro" id="IPR015897">
    <property type="entry name" value="CHK_kinase-like"/>
</dbReference>
<dbReference type="InterPro" id="IPR011009">
    <property type="entry name" value="Kinase-like_dom_sf"/>
</dbReference>
<evidence type="ECO:0000313" key="3">
    <source>
        <dbReference type="Proteomes" id="UP001353858"/>
    </source>
</evidence>
<evidence type="ECO:0000259" key="1">
    <source>
        <dbReference type="SMART" id="SM00587"/>
    </source>
</evidence>
<dbReference type="SUPFAM" id="SSF56112">
    <property type="entry name" value="Protein kinase-like (PK-like)"/>
    <property type="match status" value="1"/>
</dbReference>